<gene>
    <name evidence="1" type="ORF">ERS007657_02289</name>
</gene>
<dbReference type="EMBL" id="CGCX01000855">
    <property type="protein sequence ID" value="CFR84597.1"/>
    <property type="molecule type" value="Genomic_DNA"/>
</dbReference>
<protein>
    <submittedName>
        <fullName evidence="1">Uncharacterized protein</fullName>
    </submittedName>
</protein>
<proteinExistence type="predicted"/>
<evidence type="ECO:0000313" key="1">
    <source>
        <dbReference type="EMBL" id="CFR84597.1"/>
    </source>
</evidence>
<sequence>MLVAWISRSRLRLASSSGAARTSSSSCLIMVPMRITLAGCSTRSVSDDSSESFSCTAISRGSTPPMTSTSSSSLPVLNPITILLRTF</sequence>
<dbReference type="AlphaFoldDB" id="A0A654U3L9"/>
<evidence type="ECO:0000313" key="2">
    <source>
        <dbReference type="Proteomes" id="UP000046680"/>
    </source>
</evidence>
<reference evidence="1 2" key="1">
    <citation type="submission" date="2015-03" db="EMBL/GenBank/DDBJ databases">
        <authorList>
            <consortium name="Pathogen Informatics"/>
        </authorList>
    </citation>
    <scope>NUCLEOTIDE SEQUENCE [LARGE SCALE GENOMIC DNA]</scope>
    <source>
        <strain evidence="1 2">C09601061</strain>
    </source>
</reference>
<accession>A0A654U3L9</accession>
<name>A0A654U3L9_MYCTX</name>
<organism evidence="1 2">
    <name type="scientific">Mycobacterium tuberculosis</name>
    <dbReference type="NCBI Taxonomy" id="1773"/>
    <lineage>
        <taxon>Bacteria</taxon>
        <taxon>Bacillati</taxon>
        <taxon>Actinomycetota</taxon>
        <taxon>Actinomycetes</taxon>
        <taxon>Mycobacteriales</taxon>
        <taxon>Mycobacteriaceae</taxon>
        <taxon>Mycobacterium</taxon>
        <taxon>Mycobacterium tuberculosis complex</taxon>
    </lineage>
</organism>
<dbReference type="Proteomes" id="UP000046680">
    <property type="component" value="Unassembled WGS sequence"/>
</dbReference>